<accession>A0A914WZF2</accession>
<keyword evidence="7" id="KW-1185">Reference proteome</keyword>
<evidence type="ECO:0000256" key="4">
    <source>
        <dbReference type="ARBA" id="ARBA00024667"/>
    </source>
</evidence>
<comment type="similarity">
    <text evidence="1">Belongs to the prefoldin subunit beta family.</text>
</comment>
<dbReference type="AlphaFoldDB" id="A0A914WZF2"/>
<dbReference type="InterPro" id="IPR027235">
    <property type="entry name" value="PFD2"/>
</dbReference>
<reference evidence="8" key="1">
    <citation type="submission" date="2022-11" db="UniProtKB">
        <authorList>
            <consortium name="WormBaseParasite"/>
        </authorList>
    </citation>
    <scope>IDENTIFICATION</scope>
</reference>
<sequence length="168" mass="18764">MSSEQQKDEKALTPAAASTVKKAEGEKEMNPQQIVEGFRKLREEQQLIASKISELEAEKNEHKLVADTLQSINPDRNCYRLIGGVLVERTVQEVLPALTQNAEKLETLIASLNETMVKKGKDINEYREKYNIRFMNEMEASKEKGSDDPNKANKSEEKKSGAGGILVG</sequence>
<dbReference type="SUPFAM" id="SSF46579">
    <property type="entry name" value="Prefoldin"/>
    <property type="match status" value="1"/>
</dbReference>
<dbReference type="GO" id="GO:0051082">
    <property type="term" value="F:unfolded protein binding"/>
    <property type="evidence" value="ECO:0007669"/>
    <property type="project" value="InterPro"/>
</dbReference>
<dbReference type="GO" id="GO:0006457">
    <property type="term" value="P:protein folding"/>
    <property type="evidence" value="ECO:0007669"/>
    <property type="project" value="InterPro"/>
</dbReference>
<feature type="region of interest" description="Disordered" evidence="6">
    <location>
        <begin position="1"/>
        <end position="31"/>
    </location>
</feature>
<dbReference type="Proteomes" id="UP000887566">
    <property type="component" value="Unplaced"/>
</dbReference>
<evidence type="ECO:0000256" key="2">
    <source>
        <dbReference type="ARBA" id="ARBA00011695"/>
    </source>
</evidence>
<dbReference type="Gene3D" id="1.10.287.370">
    <property type="match status" value="1"/>
</dbReference>
<evidence type="ECO:0000256" key="3">
    <source>
        <dbReference type="ARBA" id="ARBA00023186"/>
    </source>
</evidence>
<feature type="region of interest" description="Disordered" evidence="6">
    <location>
        <begin position="137"/>
        <end position="168"/>
    </location>
</feature>
<dbReference type="WBParaSite" id="PSAMB.scaffold584size46490.g7261.t1">
    <property type="protein sequence ID" value="PSAMB.scaffold584size46490.g7261.t1"/>
    <property type="gene ID" value="PSAMB.scaffold584size46490.g7261"/>
</dbReference>
<protein>
    <submittedName>
        <fullName evidence="8">Prefoldin subunit 2</fullName>
    </submittedName>
</protein>
<comment type="subunit">
    <text evidence="2">Heterohexamer of two PFD-alpha type and four PFD-beta type subunits.</text>
</comment>
<evidence type="ECO:0000256" key="6">
    <source>
        <dbReference type="SAM" id="MobiDB-lite"/>
    </source>
</evidence>
<evidence type="ECO:0000256" key="1">
    <source>
        <dbReference type="ARBA" id="ARBA00008045"/>
    </source>
</evidence>
<evidence type="ECO:0000313" key="8">
    <source>
        <dbReference type="WBParaSite" id="PSAMB.scaffold584size46490.g7261.t1"/>
    </source>
</evidence>
<dbReference type="PANTHER" id="PTHR13303">
    <property type="entry name" value="PREFOLDIN SUBUNIT 2"/>
    <property type="match status" value="1"/>
</dbReference>
<name>A0A914WZF2_9BILA</name>
<dbReference type="InterPro" id="IPR009053">
    <property type="entry name" value="Prefoldin"/>
</dbReference>
<keyword evidence="5" id="KW-0175">Coiled coil</keyword>
<feature type="compositionally biased region" description="Basic and acidic residues" evidence="6">
    <location>
        <begin position="139"/>
        <end position="160"/>
    </location>
</feature>
<dbReference type="CDD" id="cd23163">
    <property type="entry name" value="Prefoldin_2"/>
    <property type="match status" value="1"/>
</dbReference>
<feature type="coiled-coil region" evidence="5">
    <location>
        <begin position="38"/>
        <end position="129"/>
    </location>
</feature>
<dbReference type="Pfam" id="PF01920">
    <property type="entry name" value="Prefoldin_2"/>
    <property type="match status" value="1"/>
</dbReference>
<organism evidence="7 8">
    <name type="scientific">Plectus sambesii</name>
    <dbReference type="NCBI Taxonomy" id="2011161"/>
    <lineage>
        <taxon>Eukaryota</taxon>
        <taxon>Metazoa</taxon>
        <taxon>Ecdysozoa</taxon>
        <taxon>Nematoda</taxon>
        <taxon>Chromadorea</taxon>
        <taxon>Plectida</taxon>
        <taxon>Plectina</taxon>
        <taxon>Plectoidea</taxon>
        <taxon>Plectidae</taxon>
        <taxon>Plectus</taxon>
    </lineage>
</organism>
<dbReference type="GO" id="GO:0016272">
    <property type="term" value="C:prefoldin complex"/>
    <property type="evidence" value="ECO:0007669"/>
    <property type="project" value="InterPro"/>
</dbReference>
<evidence type="ECO:0000313" key="7">
    <source>
        <dbReference type="Proteomes" id="UP000887566"/>
    </source>
</evidence>
<evidence type="ECO:0000256" key="5">
    <source>
        <dbReference type="SAM" id="Coils"/>
    </source>
</evidence>
<feature type="compositionally biased region" description="Basic and acidic residues" evidence="6">
    <location>
        <begin position="1"/>
        <end position="11"/>
    </location>
</feature>
<comment type="function">
    <text evidence="4">Binds specifically to cytosolic chaperonin (c-CPN) and transfers target proteins to it. Binds to nascent polypeptide chain and promotes folding in an environment in which there are many competing pathways for nonnative proteins.</text>
</comment>
<dbReference type="InterPro" id="IPR002777">
    <property type="entry name" value="PFD_beta-like"/>
</dbReference>
<dbReference type="FunFam" id="1.10.287.370:FF:000002">
    <property type="entry name" value="Prefoldin subunit 2"/>
    <property type="match status" value="1"/>
</dbReference>
<proteinExistence type="inferred from homology"/>
<keyword evidence="3" id="KW-0143">Chaperone</keyword>